<keyword evidence="2 10" id="KW-0645">Protease</keyword>
<dbReference type="Proteomes" id="UP000007110">
    <property type="component" value="Unassembled WGS sequence"/>
</dbReference>
<comment type="cofactor">
    <cofactor evidence="9 10">
        <name>Zn(2+)</name>
        <dbReference type="ChEBI" id="CHEBI:29105"/>
    </cofactor>
    <text evidence="9 10">Binds 1 zinc ion per subunit.</text>
</comment>
<evidence type="ECO:0000256" key="9">
    <source>
        <dbReference type="PIRSR" id="PIRSR601577-2"/>
    </source>
</evidence>
<feature type="binding site" evidence="9">
    <location>
        <position position="236"/>
    </location>
    <ligand>
        <name>Zn(2+)</name>
        <dbReference type="ChEBI" id="CHEBI:29105"/>
        <note>catalytic</note>
    </ligand>
</feature>
<sequence>MESFFVYLCIILLCCILSESHVCVHKPPQNKQVKYGVPLSSSSHRNERSTAHKLSVHVEYDVSINALSIRESSLIKGLMPEALDFVSELLSVKQSLSTVLLNRQCAGEHYAKKPDGHEYCIGGCDDNTMCGPVTIPQHHLQICYACNADQTVCGPVSNSSSAGAGISNTDFILYVSAVATHDCGGADMSAHASYCQLEAQLDRPIAGYINLCPHHLATELSKHYTLLTTIQHEIIHALGFSAALYAFYRDGNGQPLTPRLSSGLPEFNATLGLYQWSENVIRSVTRTDWDVSQGQIDYTVKMLVTRKVVEEARAHFQCPSLEGMEVENHGGTGTEITHFEKRLLANEAMTGTHTHERIFSRLTLAVMEDTGWYVPNYDRADPLHWGQNQGCQFAKKSCKYWMDTRENSGESIKPYCKMITQEPFNLTCDVGRAAVALCNLHQYSSDLPIEYQYFTSLPGVNASSLSRYGGSSVFADFCPFHQQFTYQMGDGSSNKGTVCRDPLNHPGMTANLAAEGYGEGALCIDSVSAWKQQQCQMTQTQKSTGAGCYQVVCDSRGLTIIVEGMNFICTSPGQILNVGVASNLYLHTGQLICPACEEVCGTDCPSSPVINEPTQGIPGDVGECPRLQPDVVGHCALYCTSDTDCERGEKCCSNGCGRVCRKVILNYQTAPEIPCSGGSKPVVAPLIVLYLIPLLITQMMDLVYL</sequence>
<dbReference type="OrthoDB" id="527990at2759"/>
<dbReference type="InParanoid" id="A0A7M7MYX4"/>
<keyword evidence="3 9" id="KW-0479">Metal-binding</keyword>
<dbReference type="PROSITE" id="PS51390">
    <property type="entry name" value="WAP"/>
    <property type="match status" value="1"/>
</dbReference>
<evidence type="ECO:0000256" key="2">
    <source>
        <dbReference type="ARBA" id="ARBA00022670"/>
    </source>
</evidence>
<dbReference type="SUPFAM" id="SSF55486">
    <property type="entry name" value="Metalloproteases ('zincins'), catalytic domain"/>
    <property type="match status" value="1"/>
</dbReference>
<proteinExistence type="inferred from homology"/>
<evidence type="ECO:0000313" key="13">
    <source>
        <dbReference type="Proteomes" id="UP000007110"/>
    </source>
</evidence>
<evidence type="ECO:0000256" key="6">
    <source>
        <dbReference type="ARBA" id="ARBA00023049"/>
    </source>
</evidence>
<evidence type="ECO:0000256" key="1">
    <source>
        <dbReference type="ARBA" id="ARBA00005860"/>
    </source>
</evidence>
<dbReference type="InterPro" id="IPR008197">
    <property type="entry name" value="WAP_dom"/>
</dbReference>
<dbReference type="EC" id="3.4.24.-" evidence="10"/>
<feature type="binding site" evidence="9">
    <location>
        <position position="232"/>
    </location>
    <ligand>
        <name>Zn(2+)</name>
        <dbReference type="ChEBI" id="CHEBI:29105"/>
        <note>catalytic</note>
    </ligand>
</feature>
<organism evidence="12 13">
    <name type="scientific">Strongylocentrotus purpuratus</name>
    <name type="common">Purple sea urchin</name>
    <dbReference type="NCBI Taxonomy" id="7668"/>
    <lineage>
        <taxon>Eukaryota</taxon>
        <taxon>Metazoa</taxon>
        <taxon>Echinodermata</taxon>
        <taxon>Eleutherozoa</taxon>
        <taxon>Echinozoa</taxon>
        <taxon>Echinoidea</taxon>
        <taxon>Euechinoidea</taxon>
        <taxon>Echinacea</taxon>
        <taxon>Camarodonta</taxon>
        <taxon>Echinidea</taxon>
        <taxon>Strongylocentrotidae</taxon>
        <taxon>Strongylocentrotus</taxon>
    </lineage>
</organism>
<feature type="binding site" evidence="9">
    <location>
        <position position="338"/>
    </location>
    <ligand>
        <name>Zn(2+)</name>
        <dbReference type="ChEBI" id="CHEBI:29105"/>
        <note>catalytic</note>
    </ligand>
</feature>
<dbReference type="RefSeq" id="XP_030828519.1">
    <property type="nucleotide sequence ID" value="XM_030972659.1"/>
</dbReference>
<dbReference type="InterPro" id="IPR036645">
    <property type="entry name" value="Elafin-like_sf"/>
</dbReference>
<keyword evidence="10" id="KW-0732">Signal</keyword>
<dbReference type="GO" id="GO:0016020">
    <property type="term" value="C:membrane"/>
    <property type="evidence" value="ECO:0007669"/>
    <property type="project" value="InterPro"/>
</dbReference>
<name>A0A7M7MYX4_STRPU</name>
<dbReference type="GO" id="GO:0046872">
    <property type="term" value="F:metal ion binding"/>
    <property type="evidence" value="ECO:0007669"/>
    <property type="project" value="UniProtKB-KW"/>
</dbReference>
<dbReference type="KEGG" id="spu:752864"/>
<dbReference type="OMA" id="MVRHHVH"/>
<dbReference type="Gene3D" id="4.10.75.10">
    <property type="entry name" value="Elafin-like"/>
    <property type="match status" value="1"/>
</dbReference>
<dbReference type="Gene3D" id="3.10.170.20">
    <property type="match status" value="1"/>
</dbReference>
<evidence type="ECO:0000259" key="11">
    <source>
        <dbReference type="PROSITE" id="PS51390"/>
    </source>
</evidence>
<dbReference type="GO" id="GO:0006508">
    <property type="term" value="P:proteolysis"/>
    <property type="evidence" value="ECO:0007669"/>
    <property type="project" value="UniProtKB-KW"/>
</dbReference>
<evidence type="ECO:0000256" key="7">
    <source>
        <dbReference type="ARBA" id="ARBA00039717"/>
    </source>
</evidence>
<evidence type="ECO:0000256" key="10">
    <source>
        <dbReference type="RuleBase" id="RU366077"/>
    </source>
</evidence>
<comment type="similarity">
    <text evidence="1 10">Belongs to the peptidase M8 family.</text>
</comment>
<dbReference type="GeneID" id="752864"/>
<reference evidence="12" key="2">
    <citation type="submission" date="2021-01" db="UniProtKB">
        <authorList>
            <consortium name="EnsemblMetazoa"/>
        </authorList>
    </citation>
    <scope>IDENTIFICATION</scope>
</reference>
<evidence type="ECO:0000256" key="3">
    <source>
        <dbReference type="ARBA" id="ARBA00022723"/>
    </source>
</evidence>
<keyword evidence="4 10" id="KW-0378">Hydrolase</keyword>
<evidence type="ECO:0000256" key="8">
    <source>
        <dbReference type="PIRSR" id="PIRSR601577-1"/>
    </source>
</evidence>
<reference evidence="13" key="1">
    <citation type="submission" date="2015-02" db="EMBL/GenBank/DDBJ databases">
        <title>Genome sequencing for Strongylocentrotus purpuratus.</title>
        <authorList>
            <person name="Murali S."/>
            <person name="Liu Y."/>
            <person name="Vee V."/>
            <person name="English A."/>
            <person name="Wang M."/>
            <person name="Skinner E."/>
            <person name="Han Y."/>
            <person name="Muzny D.M."/>
            <person name="Worley K.C."/>
            <person name="Gibbs R.A."/>
        </authorList>
    </citation>
    <scope>NUCLEOTIDE SEQUENCE</scope>
</reference>
<protein>
    <recommendedName>
        <fullName evidence="7 10">Leishmanolysin-like peptidase</fullName>
        <ecNumber evidence="10">3.4.24.-</ecNumber>
    </recommendedName>
</protein>
<dbReference type="GO" id="GO:0030414">
    <property type="term" value="F:peptidase inhibitor activity"/>
    <property type="evidence" value="ECO:0007669"/>
    <property type="project" value="InterPro"/>
</dbReference>
<dbReference type="SUPFAM" id="SSF57256">
    <property type="entry name" value="Elafin-like"/>
    <property type="match status" value="1"/>
</dbReference>
<dbReference type="FunCoup" id="A0A7M7MYX4">
    <property type="interactions" value="412"/>
</dbReference>
<feature type="signal peptide" evidence="10">
    <location>
        <begin position="1"/>
        <end position="20"/>
    </location>
</feature>
<evidence type="ECO:0000313" key="12">
    <source>
        <dbReference type="EnsemblMetazoa" id="XP_030828519"/>
    </source>
</evidence>
<dbReference type="FunFam" id="3.10.170.20:FF:000007">
    <property type="entry name" value="Leishmanolysin-like peptidase"/>
    <property type="match status" value="1"/>
</dbReference>
<accession>A0A7M7MYX4</accession>
<dbReference type="Gene3D" id="2.10.55.10">
    <property type="entry name" value="Leishmanolysin domain 3"/>
    <property type="match status" value="1"/>
</dbReference>
<feature type="active site" evidence="8">
    <location>
        <position position="233"/>
    </location>
</feature>
<dbReference type="SMART" id="SM00217">
    <property type="entry name" value="WAP"/>
    <property type="match status" value="1"/>
</dbReference>
<dbReference type="CTD" id="89782"/>
<feature type="chain" id="PRO_5029943796" description="Leishmanolysin-like peptidase" evidence="10">
    <location>
        <begin position="21"/>
        <end position="705"/>
    </location>
</feature>
<feature type="domain" description="WAP" evidence="11">
    <location>
        <begin position="617"/>
        <end position="664"/>
    </location>
</feature>
<dbReference type="GO" id="GO:0008233">
    <property type="term" value="F:peptidase activity"/>
    <property type="evidence" value="ECO:0000318"/>
    <property type="project" value="GO_Central"/>
</dbReference>
<dbReference type="EnsemblMetazoa" id="XM_030972659">
    <property type="protein sequence ID" value="XP_030828519"/>
    <property type="gene ID" value="LOC752864"/>
</dbReference>
<dbReference type="GO" id="GO:0005576">
    <property type="term" value="C:extracellular region"/>
    <property type="evidence" value="ECO:0007669"/>
    <property type="project" value="InterPro"/>
</dbReference>
<dbReference type="Gene3D" id="2.30.34.10">
    <property type="entry name" value="Leishmanolysin domain 4"/>
    <property type="match status" value="1"/>
</dbReference>
<dbReference type="Pfam" id="PF01457">
    <property type="entry name" value="Peptidase_M8"/>
    <property type="match status" value="2"/>
</dbReference>
<dbReference type="Pfam" id="PF00095">
    <property type="entry name" value="WAP"/>
    <property type="match status" value="1"/>
</dbReference>
<dbReference type="PANTHER" id="PTHR10942:SF0">
    <property type="entry name" value="LEISHMANOLYSIN-LIKE PEPTIDASE"/>
    <property type="match status" value="1"/>
</dbReference>
<evidence type="ECO:0000256" key="5">
    <source>
        <dbReference type="ARBA" id="ARBA00022833"/>
    </source>
</evidence>
<dbReference type="GO" id="GO:0004222">
    <property type="term" value="F:metalloendopeptidase activity"/>
    <property type="evidence" value="ECO:0007669"/>
    <property type="project" value="UniProtKB-UniRule"/>
</dbReference>
<dbReference type="PANTHER" id="PTHR10942">
    <property type="entry name" value="LEISHMANOLYSIN-LIKE PEPTIDASE"/>
    <property type="match status" value="1"/>
</dbReference>
<dbReference type="CDD" id="cd00199">
    <property type="entry name" value="WAP"/>
    <property type="match status" value="1"/>
</dbReference>
<evidence type="ECO:0000256" key="4">
    <source>
        <dbReference type="ARBA" id="ARBA00022801"/>
    </source>
</evidence>
<dbReference type="AlphaFoldDB" id="A0A7M7MYX4"/>
<keyword evidence="5 9" id="KW-0862">Zinc</keyword>
<dbReference type="GO" id="GO:0007155">
    <property type="term" value="P:cell adhesion"/>
    <property type="evidence" value="ECO:0007669"/>
    <property type="project" value="InterPro"/>
</dbReference>
<keyword evidence="13" id="KW-1185">Reference proteome</keyword>
<dbReference type="InterPro" id="IPR001577">
    <property type="entry name" value="Peptidase_M8"/>
</dbReference>
<keyword evidence="6 9" id="KW-0482">Metalloprotease</keyword>
<dbReference type="Gene3D" id="3.90.132.10">
    <property type="entry name" value="Leishmanolysin , domain 2"/>
    <property type="match status" value="1"/>
</dbReference>
<dbReference type="GO" id="GO:0005737">
    <property type="term" value="C:cytoplasm"/>
    <property type="evidence" value="ECO:0000318"/>
    <property type="project" value="GO_Central"/>
</dbReference>
<dbReference type="FunFam" id="3.90.132.10:FF:000001">
    <property type="entry name" value="leishmanolysin-like peptidase isoform X2"/>
    <property type="match status" value="1"/>
</dbReference>